<dbReference type="PROSITE" id="PS50302">
    <property type="entry name" value="PUM"/>
    <property type="match status" value="2"/>
</dbReference>
<feature type="repeat" description="Pumilio" evidence="4">
    <location>
        <begin position="299"/>
        <end position="336"/>
    </location>
</feature>
<keyword evidence="2" id="KW-0810">Translation regulation</keyword>
<dbReference type="Pfam" id="PF22493">
    <property type="entry name" value="PUF_NOP9"/>
    <property type="match status" value="2"/>
</dbReference>
<sequence length="899" mass="100183">KEIDPETSKYFSEIANLFDSNGVDLEERSVICGNALEETRGREYEIATDYIISHVLQTLLEGCELDQLCSFLRNSASVFPAIAMDKSGSHVAESALKSLATHLENPDAYSVIEEALLSICKVIVEKPLEMICNCHGSYVLRTLLSLCKGVSVETPELRGAKSSKALAKRLNLKTSHSDENNLEFSHQGFPDVFSYLLSGILSCSREDMKYLQVDQCSSLVLQVYTALGLMVKQDDELLEIIPLVLGCNNSANGKEEGVLIETDVAKEILESLKDNSFSHLMEVILEVAPESLYNELFNKVFKNSLYDLSLDRSANFVIQALISHAKNQEQMGLIWEELAPRLKDLLEQGKSGVVTFLLAASQRLQSHEHKCCEALADALCSKNETRISIAPRKEIDPETSKYFSEIANLFDSNGVDLEERSVICGNALEETRGREYEIATDYIISHVLQTLLEGCELDQLCSFLRNSASVFPAIAMDKSGSHVAESALKSLATHLENPDAYSVIEEALLSICKVIVEKPLEMICNCHGSYVLRTLLSLCKGVSIETPELRGAKSSKALAKRLNLKTSHSDENNLEFSHQGFPDVFSYLLSGILSCRKEDMKYLQVDQCSSLVLQTALGLMVKQDDELLEIIPLVLCCNSANGKEEGVLIETDVAKEILESLKDNSFSHLMEVILEVAPESLYNELFNKVFKNSLYDLSLDRSANFVIQALISHAKNQEQMGLIWEELAPRLKDLLEQGKSGVVTFLLAASQRLQSHEHKCCEALADALCSKNETRISIAPRLLFLDNYFYSQDKSTWEWAPGAKMHLMGCLILQEIFKFSSDVEVENTRKESDHRPTSGVKRHREEHAKDKNVSFAGGKGTKQKKSKTSEATDKPATKKKPFLSGEMIGKNRHSNKLRI</sequence>
<dbReference type="GO" id="GO:0000447">
    <property type="term" value="P:endonucleolytic cleavage in ITS1 to separate SSU-rRNA from 5.8S rRNA and LSU-rRNA from tricistronic rRNA transcript (SSU-rRNA, 5.8S rRNA, LSU-rRNA)"/>
    <property type="evidence" value="ECO:0007669"/>
    <property type="project" value="TreeGrafter"/>
</dbReference>
<dbReference type="GO" id="GO:0000480">
    <property type="term" value="P:endonucleolytic cleavage in 5'-ETS of tricistronic rRNA transcript (SSU-rRNA, 5.8S rRNA, LSU-rRNA)"/>
    <property type="evidence" value="ECO:0007669"/>
    <property type="project" value="TreeGrafter"/>
</dbReference>
<dbReference type="PANTHER" id="PTHR13102:SF0">
    <property type="entry name" value="NUCLEOLAR PROTEIN 9"/>
    <property type="match status" value="1"/>
</dbReference>
<dbReference type="InterPro" id="IPR011989">
    <property type="entry name" value="ARM-like"/>
</dbReference>
<gene>
    <name evidence="6" type="ORF">F2Q70_00045319</name>
</gene>
<dbReference type="InterPro" id="IPR040000">
    <property type="entry name" value="NOP9"/>
</dbReference>
<dbReference type="InterPro" id="IPR016024">
    <property type="entry name" value="ARM-type_fold"/>
</dbReference>
<evidence type="ECO:0000256" key="3">
    <source>
        <dbReference type="ARBA" id="ARBA00022884"/>
    </source>
</evidence>
<dbReference type="GO" id="GO:0006417">
    <property type="term" value="P:regulation of translation"/>
    <property type="evidence" value="ECO:0007669"/>
    <property type="project" value="UniProtKB-KW"/>
</dbReference>
<dbReference type="AlphaFoldDB" id="A0A8S9KG32"/>
<proteinExistence type="predicted"/>
<organism evidence="6">
    <name type="scientific">Brassica cretica</name>
    <name type="common">Mustard</name>
    <dbReference type="NCBI Taxonomy" id="69181"/>
    <lineage>
        <taxon>Eukaryota</taxon>
        <taxon>Viridiplantae</taxon>
        <taxon>Streptophyta</taxon>
        <taxon>Embryophyta</taxon>
        <taxon>Tracheophyta</taxon>
        <taxon>Spermatophyta</taxon>
        <taxon>Magnoliopsida</taxon>
        <taxon>eudicotyledons</taxon>
        <taxon>Gunneridae</taxon>
        <taxon>Pentapetalae</taxon>
        <taxon>rosids</taxon>
        <taxon>malvids</taxon>
        <taxon>Brassicales</taxon>
        <taxon>Brassicaceae</taxon>
        <taxon>Brassiceae</taxon>
        <taxon>Brassica</taxon>
    </lineage>
</organism>
<evidence type="ECO:0000256" key="2">
    <source>
        <dbReference type="ARBA" id="ARBA00022845"/>
    </source>
</evidence>
<name>A0A8S9KG32_BRACR</name>
<reference evidence="6" key="1">
    <citation type="submission" date="2019-12" db="EMBL/GenBank/DDBJ databases">
        <title>Genome sequencing and annotation of Brassica cretica.</title>
        <authorList>
            <person name="Studholme D.J."/>
            <person name="Sarris P.F."/>
        </authorList>
    </citation>
    <scope>NUCLEOTIDE SEQUENCE</scope>
    <source>
        <strain evidence="6">PFS-102/07</strain>
        <tissue evidence="6">Leaf</tissue>
    </source>
</reference>
<dbReference type="GO" id="GO:0030686">
    <property type="term" value="C:90S preribosome"/>
    <property type="evidence" value="ECO:0007669"/>
    <property type="project" value="TreeGrafter"/>
</dbReference>
<dbReference type="EMBL" id="QGKY02000164">
    <property type="protein sequence ID" value="KAF2592791.1"/>
    <property type="molecule type" value="Genomic_DNA"/>
</dbReference>
<evidence type="ECO:0000256" key="1">
    <source>
        <dbReference type="ARBA" id="ARBA00022737"/>
    </source>
</evidence>
<evidence type="ECO:0000256" key="5">
    <source>
        <dbReference type="SAM" id="MobiDB-lite"/>
    </source>
</evidence>
<feature type="repeat" description="Pumilio" evidence="4">
    <location>
        <begin position="688"/>
        <end position="725"/>
    </location>
</feature>
<protein>
    <submittedName>
        <fullName evidence="6">Uncharacterized protein</fullName>
    </submittedName>
</protein>
<dbReference type="GO" id="GO:0003723">
    <property type="term" value="F:RNA binding"/>
    <property type="evidence" value="ECO:0007669"/>
    <property type="project" value="UniProtKB-KW"/>
</dbReference>
<dbReference type="InterPro" id="IPR001313">
    <property type="entry name" value="Pumilio_RNA-bd_rpt"/>
</dbReference>
<dbReference type="PANTHER" id="PTHR13102">
    <property type="entry name" value="NUCLEOLAR PROTEIN 9"/>
    <property type="match status" value="1"/>
</dbReference>
<feature type="non-terminal residue" evidence="6">
    <location>
        <position position="899"/>
    </location>
</feature>
<comment type="caution">
    <text evidence="6">The sequence shown here is derived from an EMBL/GenBank/DDBJ whole genome shotgun (WGS) entry which is preliminary data.</text>
</comment>
<keyword evidence="3" id="KW-0694">RNA-binding</keyword>
<dbReference type="GO" id="GO:0000472">
    <property type="term" value="P:endonucleolytic cleavage to generate mature 5'-end of SSU-rRNA from (SSU-rRNA, 5.8S rRNA, LSU-rRNA)"/>
    <property type="evidence" value="ECO:0007669"/>
    <property type="project" value="TreeGrafter"/>
</dbReference>
<accession>A0A8S9KG32</accession>
<dbReference type="GO" id="GO:0000056">
    <property type="term" value="P:ribosomal small subunit export from nucleus"/>
    <property type="evidence" value="ECO:0007669"/>
    <property type="project" value="TreeGrafter"/>
</dbReference>
<dbReference type="GO" id="GO:0005730">
    <property type="term" value="C:nucleolus"/>
    <property type="evidence" value="ECO:0007669"/>
    <property type="project" value="TreeGrafter"/>
</dbReference>
<evidence type="ECO:0000256" key="4">
    <source>
        <dbReference type="PROSITE-ProRule" id="PRU00317"/>
    </source>
</evidence>
<feature type="compositionally biased region" description="Basic residues" evidence="5">
    <location>
        <begin position="890"/>
        <end position="899"/>
    </location>
</feature>
<feature type="compositionally biased region" description="Basic and acidic residues" evidence="5">
    <location>
        <begin position="843"/>
        <end position="852"/>
    </location>
</feature>
<dbReference type="Gene3D" id="1.25.10.10">
    <property type="entry name" value="Leucine-rich Repeat Variant"/>
    <property type="match status" value="2"/>
</dbReference>
<feature type="compositionally biased region" description="Basic and acidic residues" evidence="5">
    <location>
        <begin position="827"/>
        <end position="836"/>
    </location>
</feature>
<keyword evidence="1" id="KW-0677">Repeat</keyword>
<evidence type="ECO:0000313" key="6">
    <source>
        <dbReference type="EMBL" id="KAF2592791.1"/>
    </source>
</evidence>
<dbReference type="SUPFAM" id="SSF48371">
    <property type="entry name" value="ARM repeat"/>
    <property type="match status" value="4"/>
</dbReference>
<feature type="region of interest" description="Disordered" evidence="5">
    <location>
        <begin position="827"/>
        <end position="899"/>
    </location>
</feature>
<dbReference type="GO" id="GO:0030688">
    <property type="term" value="C:preribosome, small subunit precursor"/>
    <property type="evidence" value="ECO:0007669"/>
    <property type="project" value="TreeGrafter"/>
</dbReference>
<feature type="compositionally biased region" description="Basic and acidic residues" evidence="5">
    <location>
        <begin position="867"/>
        <end position="876"/>
    </location>
</feature>
<dbReference type="SMART" id="SM00025">
    <property type="entry name" value="Pumilio"/>
    <property type="match status" value="6"/>
</dbReference>